<comment type="caution">
    <text evidence="2">The sequence shown here is derived from an EMBL/GenBank/DDBJ whole genome shotgun (WGS) entry which is preliminary data.</text>
</comment>
<feature type="region of interest" description="Disordered" evidence="1">
    <location>
        <begin position="152"/>
        <end position="189"/>
    </location>
</feature>
<gene>
    <name evidence="2" type="ORF">EVAR_75623_1</name>
</gene>
<evidence type="ECO:0000256" key="1">
    <source>
        <dbReference type="SAM" id="MobiDB-lite"/>
    </source>
</evidence>
<keyword evidence="3" id="KW-1185">Reference proteome</keyword>
<evidence type="ECO:0000313" key="2">
    <source>
        <dbReference type="EMBL" id="GBP19651.1"/>
    </source>
</evidence>
<name>A0A4C1TZY4_EUMVA</name>
<accession>A0A4C1TZY4</accession>
<proteinExistence type="predicted"/>
<dbReference type="EMBL" id="BGZK01000110">
    <property type="protein sequence ID" value="GBP19651.1"/>
    <property type="molecule type" value="Genomic_DNA"/>
</dbReference>
<dbReference type="AlphaFoldDB" id="A0A4C1TZY4"/>
<organism evidence="2 3">
    <name type="scientific">Eumeta variegata</name>
    <name type="common">Bagworm moth</name>
    <name type="synonym">Eumeta japonica</name>
    <dbReference type="NCBI Taxonomy" id="151549"/>
    <lineage>
        <taxon>Eukaryota</taxon>
        <taxon>Metazoa</taxon>
        <taxon>Ecdysozoa</taxon>
        <taxon>Arthropoda</taxon>
        <taxon>Hexapoda</taxon>
        <taxon>Insecta</taxon>
        <taxon>Pterygota</taxon>
        <taxon>Neoptera</taxon>
        <taxon>Endopterygota</taxon>
        <taxon>Lepidoptera</taxon>
        <taxon>Glossata</taxon>
        <taxon>Ditrysia</taxon>
        <taxon>Tineoidea</taxon>
        <taxon>Psychidae</taxon>
        <taxon>Oiketicinae</taxon>
        <taxon>Eumeta</taxon>
    </lineage>
</organism>
<protein>
    <submittedName>
        <fullName evidence="2">Uncharacterized protein</fullName>
    </submittedName>
</protein>
<sequence>MPDHTADATDELTASCLPRRSGRRGRDCPQPFVKYRGLLFEIFHADQRLVTKFAQANFHVWGMSQKKSLFTRSRRLALDYRHRVEYVARTGVTSAHVYAFSFFVSSFLVHDITLDLIKRDICLHLTRCRANVAAAAAGRARTYEKLSSEMPSARGHIDRPVGQLARRRRPVTSARRPPPAARPRPTRRRRSNCRPLRCLWSAYNWNISLITNSCKVEATRWGGVRRRRVGNEYLASSLGRPSRLFRLLNKYRNPADKFTKLDTGRAAKESPLSEAEL</sequence>
<dbReference type="Proteomes" id="UP000299102">
    <property type="component" value="Unassembled WGS sequence"/>
</dbReference>
<evidence type="ECO:0000313" key="3">
    <source>
        <dbReference type="Proteomes" id="UP000299102"/>
    </source>
</evidence>
<reference evidence="2 3" key="1">
    <citation type="journal article" date="2019" name="Commun. Biol.">
        <title>The bagworm genome reveals a unique fibroin gene that provides high tensile strength.</title>
        <authorList>
            <person name="Kono N."/>
            <person name="Nakamura H."/>
            <person name="Ohtoshi R."/>
            <person name="Tomita M."/>
            <person name="Numata K."/>
            <person name="Arakawa K."/>
        </authorList>
    </citation>
    <scope>NUCLEOTIDE SEQUENCE [LARGE SCALE GENOMIC DNA]</scope>
</reference>